<dbReference type="AlphaFoldDB" id="A0A090XDJ3"/>
<evidence type="ECO:0000256" key="4">
    <source>
        <dbReference type="ARBA" id="ARBA00023002"/>
    </source>
</evidence>
<evidence type="ECO:0000256" key="3">
    <source>
        <dbReference type="ARBA" id="ARBA00022964"/>
    </source>
</evidence>
<organism evidence="7">
    <name type="scientific">Ixodes ricinus</name>
    <name type="common">Common tick</name>
    <name type="synonym">Acarus ricinus</name>
    <dbReference type="NCBI Taxonomy" id="34613"/>
    <lineage>
        <taxon>Eukaryota</taxon>
        <taxon>Metazoa</taxon>
        <taxon>Ecdysozoa</taxon>
        <taxon>Arthropoda</taxon>
        <taxon>Chelicerata</taxon>
        <taxon>Arachnida</taxon>
        <taxon>Acari</taxon>
        <taxon>Parasitiformes</taxon>
        <taxon>Ixodida</taxon>
        <taxon>Ixodoidea</taxon>
        <taxon>Ixodidae</taxon>
        <taxon>Ixodinae</taxon>
        <taxon>Ixodes</taxon>
    </lineage>
</organism>
<dbReference type="SMART" id="SM00702">
    <property type="entry name" value="P4Hc"/>
    <property type="match status" value="1"/>
</dbReference>
<accession>A0A090XDJ3</accession>
<proteinExistence type="evidence at transcript level"/>
<dbReference type="GO" id="GO:0031418">
    <property type="term" value="F:L-ascorbic acid binding"/>
    <property type="evidence" value="ECO:0007669"/>
    <property type="project" value="UniProtKB-KW"/>
</dbReference>
<comment type="cofactor">
    <cofactor evidence="1">
        <name>L-ascorbate</name>
        <dbReference type="ChEBI" id="CHEBI:38290"/>
    </cofactor>
</comment>
<protein>
    <submittedName>
        <fullName evidence="7">Putative egl-nine egln protein</fullName>
    </submittedName>
</protein>
<evidence type="ECO:0000313" key="7">
    <source>
        <dbReference type="EMBL" id="JAC94090.1"/>
    </source>
</evidence>
<dbReference type="InterPro" id="IPR044862">
    <property type="entry name" value="Pro_4_hyd_alph_FE2OG_OXY"/>
</dbReference>
<keyword evidence="4" id="KW-0560">Oxidoreductase</keyword>
<feature type="region of interest" description="Disordered" evidence="5">
    <location>
        <begin position="224"/>
        <end position="245"/>
    </location>
</feature>
<dbReference type="EMBL" id="GBIH01000620">
    <property type="protein sequence ID" value="JAC94090.1"/>
    <property type="molecule type" value="mRNA"/>
</dbReference>
<feature type="compositionally biased region" description="Low complexity" evidence="5">
    <location>
        <begin position="230"/>
        <end position="240"/>
    </location>
</feature>
<dbReference type="PANTHER" id="PTHR12907:SF26">
    <property type="entry name" value="HIF PROLYL HYDROXYLASE, ISOFORM C"/>
    <property type="match status" value="1"/>
</dbReference>
<reference evidence="7" key="1">
    <citation type="journal article" date="2015" name="PLoS Negl. Trop. Dis.">
        <title>Deep Sequencing Analysis of the Ixodes ricinus Haemocytome.</title>
        <authorList>
            <person name="Kotsyfakis M."/>
            <person name="Kopacek P."/>
            <person name="Franta Z."/>
            <person name="Pedra J.H."/>
            <person name="Ribeiro J.M."/>
        </authorList>
    </citation>
    <scope>NUCLEOTIDE SEQUENCE</scope>
</reference>
<sequence>MGSDDITGMASYDPNDPVNQAWWKDTLSSLGLDQPICSGGADAVSEDVTSRQPTANWIQQMCRNVVHDLNQYGICVIDNFLGSERGSAVLDEVKLLYGSGLFRDGQLVSQREGSQRIIRGDRIVWVDGTEPRCPYIGFLVRTLDSIITRCCRMQGAGLLAQYQINQRTKAMIACYPGNGTHYVKHVDNPNQDGRCTTSIYYLNKGWDVKVRGRSSARCSRRDRRAKWHASSPSSTACSSSGQTARNPHEVLPSFARYGFAITVWYFDSEERK</sequence>
<name>A0A090XDJ3_IXORI</name>
<keyword evidence="2" id="KW-0847">Vitamin C</keyword>
<evidence type="ECO:0000256" key="1">
    <source>
        <dbReference type="ARBA" id="ARBA00001961"/>
    </source>
</evidence>
<dbReference type="GO" id="GO:0071456">
    <property type="term" value="P:cellular response to hypoxia"/>
    <property type="evidence" value="ECO:0007669"/>
    <property type="project" value="TreeGrafter"/>
</dbReference>
<dbReference type="GO" id="GO:0031543">
    <property type="term" value="F:peptidyl-proline dioxygenase activity"/>
    <property type="evidence" value="ECO:0007669"/>
    <property type="project" value="TreeGrafter"/>
</dbReference>
<dbReference type="PANTHER" id="PTHR12907">
    <property type="entry name" value="EGL NINE HOMOLOG-RELATED"/>
    <property type="match status" value="1"/>
</dbReference>
<dbReference type="Pfam" id="PF13640">
    <property type="entry name" value="2OG-FeII_Oxy_3"/>
    <property type="match status" value="1"/>
</dbReference>
<dbReference type="GO" id="GO:0008198">
    <property type="term" value="F:ferrous iron binding"/>
    <property type="evidence" value="ECO:0007669"/>
    <property type="project" value="TreeGrafter"/>
</dbReference>
<evidence type="ECO:0000256" key="2">
    <source>
        <dbReference type="ARBA" id="ARBA00022896"/>
    </source>
</evidence>
<dbReference type="Gene3D" id="2.60.120.620">
    <property type="entry name" value="q2cbj1_9rhob like domain"/>
    <property type="match status" value="1"/>
</dbReference>
<evidence type="ECO:0000259" key="6">
    <source>
        <dbReference type="SMART" id="SM00702"/>
    </source>
</evidence>
<dbReference type="InterPro" id="IPR051559">
    <property type="entry name" value="HIF_prolyl_hydroxylases"/>
</dbReference>
<evidence type="ECO:0000256" key="5">
    <source>
        <dbReference type="SAM" id="MobiDB-lite"/>
    </source>
</evidence>
<dbReference type="InterPro" id="IPR006620">
    <property type="entry name" value="Pro_4_hyd_alph"/>
</dbReference>
<feature type="domain" description="Prolyl 4-hydroxylase alpha subunit" evidence="6">
    <location>
        <begin position="72"/>
        <end position="266"/>
    </location>
</feature>
<keyword evidence="3" id="KW-0223">Dioxygenase</keyword>